<dbReference type="EMBL" id="QRUJ01000039">
    <property type="protein sequence ID" value="RGR51691.1"/>
    <property type="molecule type" value="Genomic_DNA"/>
</dbReference>
<evidence type="ECO:0000259" key="4">
    <source>
        <dbReference type="Pfam" id="PF00717"/>
    </source>
</evidence>
<feature type="domain" description="Peptidase S24/S26A/S26B/S26C" evidence="4">
    <location>
        <begin position="29"/>
        <end position="141"/>
    </location>
</feature>
<dbReference type="Proteomes" id="UP000266066">
    <property type="component" value="Unassembled WGS sequence"/>
</dbReference>
<evidence type="ECO:0000256" key="1">
    <source>
        <dbReference type="ARBA" id="ARBA00023015"/>
    </source>
</evidence>
<dbReference type="Gene3D" id="2.10.109.10">
    <property type="entry name" value="Umud Fragment, subunit A"/>
    <property type="match status" value="1"/>
</dbReference>
<dbReference type="PANTHER" id="PTHR40661">
    <property type="match status" value="1"/>
</dbReference>
<name>A0A395UW59_9FIRM</name>
<comment type="caution">
    <text evidence="5">The sequence shown here is derived from an EMBL/GenBank/DDBJ whole genome shotgun (WGS) entry which is preliminary data.</text>
</comment>
<reference evidence="5 6" key="1">
    <citation type="submission" date="2018-08" db="EMBL/GenBank/DDBJ databases">
        <title>A genome reference for cultivated species of the human gut microbiota.</title>
        <authorList>
            <person name="Zou Y."/>
            <person name="Xue W."/>
            <person name="Luo G."/>
        </authorList>
    </citation>
    <scope>NUCLEOTIDE SEQUENCE [LARGE SCALE GENOMIC DNA]</scope>
    <source>
        <strain evidence="5 6">AF25-15</strain>
    </source>
</reference>
<gene>
    <name evidence="5" type="ORF">DWY38_16255</name>
</gene>
<keyword evidence="3" id="KW-0804">Transcription</keyword>
<evidence type="ECO:0000256" key="3">
    <source>
        <dbReference type="ARBA" id="ARBA00023163"/>
    </source>
</evidence>
<dbReference type="CDD" id="cd06529">
    <property type="entry name" value="S24_LexA-like"/>
    <property type="match status" value="1"/>
</dbReference>
<organism evidence="5 6">
    <name type="scientific">Agathobacter rectalis</name>
    <dbReference type="NCBI Taxonomy" id="39491"/>
    <lineage>
        <taxon>Bacteria</taxon>
        <taxon>Bacillati</taxon>
        <taxon>Bacillota</taxon>
        <taxon>Clostridia</taxon>
        <taxon>Lachnospirales</taxon>
        <taxon>Lachnospiraceae</taxon>
        <taxon>Agathobacter</taxon>
    </lineage>
</organism>
<accession>A0A395UW59</accession>
<evidence type="ECO:0000313" key="6">
    <source>
        <dbReference type="Proteomes" id="UP000266066"/>
    </source>
</evidence>
<dbReference type="SUPFAM" id="SSF51306">
    <property type="entry name" value="LexA/Signal peptidase"/>
    <property type="match status" value="1"/>
</dbReference>
<dbReference type="AlphaFoldDB" id="A0A395UW59"/>
<dbReference type="Pfam" id="PF00717">
    <property type="entry name" value="Peptidase_S24"/>
    <property type="match status" value="1"/>
</dbReference>
<dbReference type="InterPro" id="IPR015927">
    <property type="entry name" value="Peptidase_S24_S26A/B/C"/>
</dbReference>
<keyword evidence="1" id="KW-0805">Transcription regulation</keyword>
<dbReference type="PANTHER" id="PTHR40661:SF1">
    <property type="entry name" value="HTH CRO_C1-TYPE DOMAIN-CONTAINING PROTEIN"/>
    <property type="match status" value="1"/>
</dbReference>
<evidence type="ECO:0000313" key="5">
    <source>
        <dbReference type="EMBL" id="RGR51691.1"/>
    </source>
</evidence>
<dbReference type="GO" id="GO:0003677">
    <property type="term" value="F:DNA binding"/>
    <property type="evidence" value="ECO:0007669"/>
    <property type="project" value="UniProtKB-KW"/>
</dbReference>
<keyword evidence="2" id="KW-0238">DNA-binding</keyword>
<dbReference type="InterPro" id="IPR039418">
    <property type="entry name" value="LexA-like"/>
</dbReference>
<proteinExistence type="predicted"/>
<evidence type="ECO:0000256" key="2">
    <source>
        <dbReference type="ARBA" id="ARBA00023125"/>
    </source>
</evidence>
<protein>
    <submittedName>
        <fullName evidence="5">S24 family peptidase</fullName>
    </submittedName>
</protein>
<dbReference type="InterPro" id="IPR036286">
    <property type="entry name" value="LexA/Signal_pep-like_sf"/>
</dbReference>
<sequence length="155" mass="17125">MDYINLLHASGMYEKQTAKIIPFRSIDIFENAVSAGTGNFLVDGPKETVRIDESILPEDTTFGVRISGDSMEPEFHDGQIAWILQQESVANGEIGIFALNGEAYIKKLQNDKEGIFLISLNEKYAPIKVSENDRLDIFGKVLGKSDACAITGHCR</sequence>